<name>Q6SK97_PAEAU</name>
<dbReference type="AlphaFoldDB" id="Q6SK97"/>
<protein>
    <submittedName>
        <fullName evidence="1">Uncharacterized protein</fullName>
    </submittedName>
</protein>
<keyword evidence="1" id="KW-0614">Plasmid</keyword>
<sequence>MGAGLRKFQSAVEVLVFWWVHAGPGRFLPLRRAGSRAGGIVRAAVMAGAAWGRMLEAVVPGAVSGVMRTRISGGRGGSRRARVRSG</sequence>
<reference evidence="1" key="1">
    <citation type="journal article" date="2004" name="Appl. Environ. Microbiol.">
        <title>Arthrobacter aurescens TC1 atrazine catabolism genes trzN, atzB, and atzC are linked on a 160-kilobase region and are functional in Escherichia coli.</title>
        <authorList>
            <person name="Sajjaphan K."/>
            <person name="Shapir N."/>
            <person name="Wackett L.P."/>
            <person name="Palmer M."/>
            <person name="Blackmon B."/>
            <person name="Tomkins J."/>
            <person name="Sadowsky M.J."/>
        </authorList>
    </citation>
    <scope>NUCLEOTIDE SEQUENCE</scope>
    <source>
        <strain evidence="1">TC1</strain>
        <plasmid evidence="1">pAA1</plasmid>
    </source>
</reference>
<dbReference type="EMBL" id="AY456696">
    <property type="protein sequence ID" value="AAS20075.1"/>
    <property type="molecule type" value="Genomic_DNA"/>
</dbReference>
<proteinExistence type="predicted"/>
<evidence type="ECO:0000313" key="1">
    <source>
        <dbReference type="EMBL" id="AAS20075.1"/>
    </source>
</evidence>
<accession>Q6SK97</accession>
<organism evidence="1">
    <name type="scientific">Paenarthrobacter aurescens</name>
    <name type="common">Arthrobacter aurescens</name>
    <dbReference type="NCBI Taxonomy" id="43663"/>
    <lineage>
        <taxon>Bacteria</taxon>
        <taxon>Bacillati</taxon>
        <taxon>Actinomycetota</taxon>
        <taxon>Actinomycetes</taxon>
        <taxon>Micrococcales</taxon>
        <taxon>Micrococcaceae</taxon>
        <taxon>Paenarthrobacter</taxon>
    </lineage>
</organism>
<geneLocation type="plasmid" evidence="1">
    <name>pAA1</name>
</geneLocation>